<proteinExistence type="inferred from homology"/>
<dbReference type="GO" id="GO:0008652">
    <property type="term" value="P:amino acid biosynthetic process"/>
    <property type="evidence" value="ECO:0007669"/>
    <property type="project" value="UniProtKB-KW"/>
</dbReference>
<dbReference type="InterPro" id="IPR000453">
    <property type="entry name" value="Chorismate_synth"/>
</dbReference>
<evidence type="ECO:0000256" key="5">
    <source>
        <dbReference type="ARBA" id="ARBA00023141"/>
    </source>
</evidence>
<name>A0AAQ3N3V4_VIGMU</name>
<organism evidence="7 8">
    <name type="scientific">Vigna mungo</name>
    <name type="common">Black gram</name>
    <name type="synonym">Phaseolus mungo</name>
    <dbReference type="NCBI Taxonomy" id="3915"/>
    <lineage>
        <taxon>Eukaryota</taxon>
        <taxon>Viridiplantae</taxon>
        <taxon>Streptophyta</taxon>
        <taxon>Embryophyta</taxon>
        <taxon>Tracheophyta</taxon>
        <taxon>Spermatophyta</taxon>
        <taxon>Magnoliopsida</taxon>
        <taxon>eudicotyledons</taxon>
        <taxon>Gunneridae</taxon>
        <taxon>Pentapetalae</taxon>
        <taxon>rosids</taxon>
        <taxon>fabids</taxon>
        <taxon>Fabales</taxon>
        <taxon>Fabaceae</taxon>
        <taxon>Papilionoideae</taxon>
        <taxon>50 kb inversion clade</taxon>
        <taxon>NPAAA clade</taxon>
        <taxon>indigoferoid/millettioid clade</taxon>
        <taxon>Phaseoleae</taxon>
        <taxon>Vigna</taxon>
    </lineage>
</organism>
<dbReference type="Pfam" id="PF01264">
    <property type="entry name" value="Chorismate_synt"/>
    <property type="match status" value="1"/>
</dbReference>
<evidence type="ECO:0000313" key="7">
    <source>
        <dbReference type="EMBL" id="WVZ01987.1"/>
    </source>
</evidence>
<keyword evidence="5" id="KW-0057">Aromatic amino acid biosynthesis</keyword>
<evidence type="ECO:0000256" key="6">
    <source>
        <dbReference type="ARBA" id="ARBA00023239"/>
    </source>
</evidence>
<dbReference type="GO" id="GO:0004107">
    <property type="term" value="F:chorismate synthase activity"/>
    <property type="evidence" value="ECO:0007669"/>
    <property type="project" value="UniProtKB-EC"/>
</dbReference>
<dbReference type="PANTHER" id="PTHR21085:SF0">
    <property type="entry name" value="CHORISMATE SYNTHASE"/>
    <property type="match status" value="1"/>
</dbReference>
<dbReference type="Proteomes" id="UP001374535">
    <property type="component" value="Chromosome 7"/>
</dbReference>
<keyword evidence="6" id="KW-0456">Lyase</keyword>
<dbReference type="Gene3D" id="3.60.150.10">
    <property type="entry name" value="Chorismate synthase AroC"/>
    <property type="match status" value="1"/>
</dbReference>
<dbReference type="GO" id="GO:0009073">
    <property type="term" value="P:aromatic amino acid family biosynthetic process"/>
    <property type="evidence" value="ECO:0007669"/>
    <property type="project" value="UniProtKB-KW"/>
</dbReference>
<dbReference type="InterPro" id="IPR035904">
    <property type="entry name" value="Chorismate_synth_AroC_sf"/>
</dbReference>
<dbReference type="GO" id="GO:0010181">
    <property type="term" value="F:FMN binding"/>
    <property type="evidence" value="ECO:0007669"/>
    <property type="project" value="TreeGrafter"/>
</dbReference>
<dbReference type="GO" id="GO:0009423">
    <property type="term" value="P:chorismate biosynthetic process"/>
    <property type="evidence" value="ECO:0007669"/>
    <property type="project" value="TreeGrafter"/>
</dbReference>
<reference evidence="7 8" key="1">
    <citation type="journal article" date="2023" name="Life. Sci Alliance">
        <title>Evolutionary insights into 3D genome organization and epigenetic landscape of Vigna mungo.</title>
        <authorList>
            <person name="Junaid A."/>
            <person name="Singh B."/>
            <person name="Bhatia S."/>
        </authorList>
    </citation>
    <scope>NUCLEOTIDE SEQUENCE [LARGE SCALE GENOMIC DNA]</scope>
    <source>
        <strain evidence="7">Urdbean</strain>
    </source>
</reference>
<protein>
    <recommendedName>
        <fullName evidence="3">chorismate synthase</fullName>
        <ecNumber evidence="3">4.2.3.5</ecNumber>
    </recommendedName>
</protein>
<dbReference type="GO" id="GO:0005829">
    <property type="term" value="C:cytosol"/>
    <property type="evidence" value="ECO:0007669"/>
    <property type="project" value="TreeGrafter"/>
</dbReference>
<comment type="pathway">
    <text evidence="1">Metabolic intermediate biosynthesis; chorismate biosynthesis; chorismate from D-erythrose 4-phosphate and phosphoenolpyruvate: step 7/7.</text>
</comment>
<accession>A0AAQ3N3V4</accession>
<gene>
    <name evidence="7" type="ORF">V8G54_022793</name>
</gene>
<evidence type="ECO:0000256" key="1">
    <source>
        <dbReference type="ARBA" id="ARBA00005044"/>
    </source>
</evidence>
<keyword evidence="4" id="KW-0028">Amino-acid biosynthesis</keyword>
<comment type="similarity">
    <text evidence="2">Belongs to the chorismate synthase family.</text>
</comment>
<evidence type="ECO:0000256" key="2">
    <source>
        <dbReference type="ARBA" id="ARBA00008014"/>
    </source>
</evidence>
<evidence type="ECO:0000256" key="3">
    <source>
        <dbReference type="ARBA" id="ARBA00013036"/>
    </source>
</evidence>
<dbReference type="EMBL" id="CP144694">
    <property type="protein sequence ID" value="WVZ01987.1"/>
    <property type="molecule type" value="Genomic_DNA"/>
</dbReference>
<evidence type="ECO:0000313" key="8">
    <source>
        <dbReference type="Proteomes" id="UP001374535"/>
    </source>
</evidence>
<dbReference type="SUPFAM" id="SSF103263">
    <property type="entry name" value="Chorismate synthase, AroC"/>
    <property type="match status" value="1"/>
</dbReference>
<sequence>MNQEGIDSYNNLINKAAGSTYGNHFLVTTYRESHGGGVGCVIDGCPPRIPLSEADMQVDLDRRRRKCCVSSKTEWSFTAAQQQGNLTNSFISSQEATFGLPAQSLAKLQVTALGRTTAKAGVSMPLSDQKNLFSFESPRLRFAEGSLHHLSNSKPMNLLHGIPTNMEPKQLVTLHQSTQTLGNFNMRVSIPTAQNNPLLMQMAQSQPRGQMLSENVDSHATRFPSSLVQPTVPNSISNGVLGNRITGSSNITSAYNTVPQNSSLLKY</sequence>
<dbReference type="PANTHER" id="PTHR21085">
    <property type="entry name" value="CHORISMATE SYNTHASE"/>
    <property type="match status" value="1"/>
</dbReference>
<keyword evidence="8" id="KW-1185">Reference proteome</keyword>
<dbReference type="AlphaFoldDB" id="A0AAQ3N3V4"/>
<dbReference type="EC" id="4.2.3.5" evidence="3"/>
<evidence type="ECO:0000256" key="4">
    <source>
        <dbReference type="ARBA" id="ARBA00022605"/>
    </source>
</evidence>